<gene>
    <name evidence="5" type="ORF">Celaphus_00017127</name>
</gene>
<accession>A0A212CMK0</accession>
<organism evidence="5 6">
    <name type="scientific">Cervus elaphus hippelaphus</name>
    <name type="common">European red deer</name>
    <dbReference type="NCBI Taxonomy" id="46360"/>
    <lineage>
        <taxon>Eukaryota</taxon>
        <taxon>Metazoa</taxon>
        <taxon>Chordata</taxon>
        <taxon>Craniata</taxon>
        <taxon>Vertebrata</taxon>
        <taxon>Euteleostomi</taxon>
        <taxon>Mammalia</taxon>
        <taxon>Eutheria</taxon>
        <taxon>Laurasiatheria</taxon>
        <taxon>Artiodactyla</taxon>
        <taxon>Ruminantia</taxon>
        <taxon>Pecora</taxon>
        <taxon>Cervidae</taxon>
        <taxon>Cervinae</taxon>
        <taxon>Cervus</taxon>
    </lineage>
</organism>
<evidence type="ECO:0000313" key="6">
    <source>
        <dbReference type="Proteomes" id="UP000242450"/>
    </source>
</evidence>
<feature type="non-terminal residue" evidence="5">
    <location>
        <position position="1"/>
    </location>
</feature>
<feature type="domain" description="Ig-like" evidence="4">
    <location>
        <begin position="123"/>
        <end position="216"/>
    </location>
</feature>
<evidence type="ECO:0000259" key="4">
    <source>
        <dbReference type="PROSITE" id="PS50835"/>
    </source>
</evidence>
<dbReference type="OrthoDB" id="9717447at2759"/>
<dbReference type="InterPro" id="IPR003006">
    <property type="entry name" value="Ig/MHC_CS"/>
</dbReference>
<protein>
    <recommendedName>
        <fullName evidence="4">Ig-like domain-containing protein</fullName>
    </recommendedName>
</protein>
<keyword evidence="3" id="KW-0812">Transmembrane</keyword>
<feature type="transmembrane region" description="Helical" evidence="3">
    <location>
        <begin position="251"/>
        <end position="272"/>
    </location>
</feature>
<dbReference type="AlphaFoldDB" id="A0A212CMK0"/>
<dbReference type="PROSITE" id="PS50835">
    <property type="entry name" value="IG_LIKE"/>
    <property type="match status" value="2"/>
</dbReference>
<keyword evidence="3" id="KW-1133">Transmembrane helix</keyword>
<feature type="non-terminal residue" evidence="5">
    <location>
        <position position="274"/>
    </location>
</feature>
<name>A0A212CMK0_CEREH</name>
<evidence type="ECO:0000313" key="5">
    <source>
        <dbReference type="EMBL" id="OWK07223.1"/>
    </source>
</evidence>
<dbReference type="PROSITE" id="PS00290">
    <property type="entry name" value="IG_MHC"/>
    <property type="match status" value="1"/>
</dbReference>
<sequence length="274" mass="29478">TLTPLLPLSAESQNHTQAPRVRLLPPPPRGLWLLDKAEFTCLATGEAPPHAHFSWEVNGQPHSGAVDEGPTQDRNGSWSQSSRLALPRSLWALGSTVTCTLSSPGLRSPVTLMAQRERAASVPSNLTLRTLTAPGLFSPAWLLCEVSGFSPVDVLLTWLKGQQEMEPSQFATAQPTPQDGRASFRTWSALRVSSLLDDAGATYTCVVSHEASRTLLNGSCSLDPGGQATWPPWSLDESSNDGVDVEDASPLWLTFLALFLVTVVYGGFVTFIKA</sequence>
<keyword evidence="1" id="KW-0393">Immunoglobulin domain</keyword>
<reference evidence="5 6" key="1">
    <citation type="journal article" date="2018" name="Mol. Genet. Genomics">
        <title>The red deer Cervus elaphus genome CerEla1.0: sequencing, annotating, genes, and chromosomes.</title>
        <authorList>
            <person name="Bana N.A."/>
            <person name="Nyiri A."/>
            <person name="Nagy J."/>
            <person name="Frank K."/>
            <person name="Nagy T."/>
            <person name="Steger V."/>
            <person name="Schiller M."/>
            <person name="Lakatos P."/>
            <person name="Sugar L."/>
            <person name="Horn P."/>
            <person name="Barta E."/>
            <person name="Orosz L."/>
        </authorList>
    </citation>
    <scope>NUCLEOTIDE SEQUENCE [LARGE SCALE GENOMIC DNA]</scope>
    <source>
        <strain evidence="5">Hungarian</strain>
    </source>
</reference>
<feature type="region of interest" description="Disordered" evidence="2">
    <location>
        <begin position="58"/>
        <end position="79"/>
    </location>
</feature>
<proteinExistence type="predicted"/>
<dbReference type="InterPro" id="IPR007110">
    <property type="entry name" value="Ig-like_dom"/>
</dbReference>
<feature type="domain" description="Ig-like" evidence="4">
    <location>
        <begin position="19"/>
        <end position="113"/>
    </location>
</feature>
<evidence type="ECO:0000256" key="3">
    <source>
        <dbReference type="SAM" id="Phobius"/>
    </source>
</evidence>
<keyword evidence="3" id="KW-0472">Membrane</keyword>
<dbReference type="SMART" id="SM00407">
    <property type="entry name" value="IGc1"/>
    <property type="match status" value="2"/>
</dbReference>
<dbReference type="PANTHER" id="PTHR23411">
    <property type="entry name" value="TAPASIN"/>
    <property type="match status" value="1"/>
</dbReference>
<dbReference type="SUPFAM" id="SSF48726">
    <property type="entry name" value="Immunoglobulin"/>
    <property type="match status" value="2"/>
</dbReference>
<dbReference type="Proteomes" id="UP000242450">
    <property type="component" value="Chromosome 16"/>
</dbReference>
<dbReference type="InterPro" id="IPR013783">
    <property type="entry name" value="Ig-like_fold"/>
</dbReference>
<evidence type="ECO:0000256" key="2">
    <source>
        <dbReference type="SAM" id="MobiDB-lite"/>
    </source>
</evidence>
<keyword evidence="6" id="KW-1185">Reference proteome</keyword>
<dbReference type="InterPro" id="IPR003597">
    <property type="entry name" value="Ig_C1-set"/>
</dbReference>
<dbReference type="Pfam" id="PF07654">
    <property type="entry name" value="C1-set"/>
    <property type="match status" value="2"/>
</dbReference>
<evidence type="ECO:0000256" key="1">
    <source>
        <dbReference type="ARBA" id="ARBA00023319"/>
    </source>
</evidence>
<dbReference type="EMBL" id="MKHE01000016">
    <property type="protein sequence ID" value="OWK07223.1"/>
    <property type="molecule type" value="Genomic_DNA"/>
</dbReference>
<dbReference type="InterPro" id="IPR050380">
    <property type="entry name" value="Immune_Resp_Modulators"/>
</dbReference>
<comment type="caution">
    <text evidence="5">The sequence shown here is derived from an EMBL/GenBank/DDBJ whole genome shotgun (WGS) entry which is preliminary data.</text>
</comment>
<dbReference type="InterPro" id="IPR036179">
    <property type="entry name" value="Ig-like_dom_sf"/>
</dbReference>
<dbReference type="Gene3D" id="2.60.40.10">
    <property type="entry name" value="Immunoglobulins"/>
    <property type="match status" value="2"/>
</dbReference>